<dbReference type="AlphaFoldDB" id="X1AU90"/>
<evidence type="ECO:0008006" key="2">
    <source>
        <dbReference type="Google" id="ProtNLM"/>
    </source>
</evidence>
<dbReference type="SUPFAM" id="SSF53474">
    <property type="entry name" value="alpha/beta-Hydrolases"/>
    <property type="match status" value="1"/>
</dbReference>
<proteinExistence type="predicted"/>
<reference evidence="1" key="1">
    <citation type="journal article" date="2014" name="Front. Microbiol.">
        <title>High frequency of phylogenetically diverse reductive dehalogenase-homologous genes in deep subseafloor sedimentary metagenomes.</title>
        <authorList>
            <person name="Kawai M."/>
            <person name="Futagami T."/>
            <person name="Toyoda A."/>
            <person name="Takaki Y."/>
            <person name="Nishi S."/>
            <person name="Hori S."/>
            <person name="Arai W."/>
            <person name="Tsubouchi T."/>
            <person name="Morono Y."/>
            <person name="Uchiyama I."/>
            <person name="Ito T."/>
            <person name="Fujiyama A."/>
            <person name="Inagaki F."/>
            <person name="Takami H."/>
        </authorList>
    </citation>
    <scope>NUCLEOTIDE SEQUENCE</scope>
    <source>
        <strain evidence="1">Expedition CK06-06</strain>
    </source>
</reference>
<accession>X1AU90</accession>
<gene>
    <name evidence="1" type="ORF">S01H4_05851</name>
</gene>
<dbReference type="Gene3D" id="3.40.50.1820">
    <property type="entry name" value="alpha/beta hydrolase"/>
    <property type="match status" value="1"/>
</dbReference>
<protein>
    <recommendedName>
        <fullName evidence="2">Haloalkane dehalogenase</fullName>
    </recommendedName>
</protein>
<name>X1AU90_9ZZZZ</name>
<comment type="caution">
    <text evidence="1">The sequence shown here is derived from an EMBL/GenBank/DDBJ whole genome shotgun (WGS) entry which is preliminary data.</text>
</comment>
<evidence type="ECO:0000313" key="1">
    <source>
        <dbReference type="EMBL" id="GAG72857.1"/>
    </source>
</evidence>
<sequence length="55" mass="6428">MKLLSTSEERFKNLPDFPFESHFIEVDGINIHYLDEGTNQAETILLMHGEPSWCF</sequence>
<organism evidence="1">
    <name type="scientific">marine sediment metagenome</name>
    <dbReference type="NCBI Taxonomy" id="412755"/>
    <lineage>
        <taxon>unclassified sequences</taxon>
        <taxon>metagenomes</taxon>
        <taxon>ecological metagenomes</taxon>
    </lineage>
</organism>
<dbReference type="InterPro" id="IPR029058">
    <property type="entry name" value="AB_hydrolase_fold"/>
</dbReference>
<feature type="non-terminal residue" evidence="1">
    <location>
        <position position="55"/>
    </location>
</feature>
<dbReference type="EMBL" id="BART01001737">
    <property type="protein sequence ID" value="GAG72857.1"/>
    <property type="molecule type" value="Genomic_DNA"/>
</dbReference>